<dbReference type="GO" id="GO:0005516">
    <property type="term" value="F:calmodulin binding"/>
    <property type="evidence" value="ECO:0007669"/>
    <property type="project" value="UniProtKB-KW"/>
</dbReference>
<reference evidence="12" key="2">
    <citation type="submission" date="2025-08" db="UniProtKB">
        <authorList>
            <consortium name="Ensembl"/>
        </authorList>
    </citation>
    <scope>IDENTIFICATION</scope>
    <source>
        <strain evidence="12">Glennie</strain>
    </source>
</reference>
<feature type="region of interest" description="Disordered" evidence="10">
    <location>
        <begin position="513"/>
        <end position="615"/>
    </location>
</feature>
<dbReference type="GO" id="GO:2001222">
    <property type="term" value="P:regulation of neuron migration"/>
    <property type="evidence" value="ECO:0007669"/>
    <property type="project" value="Ensembl"/>
</dbReference>
<sequence>MDGQLAGRLCARSSLCLRLRFQWRVRPRDLSVGRGVGRGAAAASTVGRHPGLPEGGGGLYNNDDIVKHLLCSKHCSKRWIRPGRGSRPGSRGRGLESCPGGLGPESPLRQVPVRELRQSPSPTPSSAASTEPPEGRALGWMPPGWRTLSWAPPDDEVLSWKSKIPSLASNGEAKRQQWTDLLYLRMKKGAFSVVRRCVKLCTGHEYAAKIINTKKLSARDHQKLEREARICRLLKHSNIVRLHDSISEEGFHYLVFDLVTGGELFEDIVAREYYSEADASHCIQQILEAVLHCHQMGVVHRDLKPENLLLASKCKGAAVKLADFGLAIEVQGDQQAWFGFAGTPGYLSPEVLRKEAYGKPVDIWACGVILYILLVGYPPFWDEDQHKLYQQIKAGAYDFPSPEWDTVTPEAKNLINQMLTINPAKRITAHEALKHPWVCQRSTVASMMHRQETVECLKKFNARRKLKGAILTTMLATRNFSVGRQTTAPATMSAAASSPTMGLVEQAKSLLNKKADGVKPQTNSTKNSGGATSPKGSLPPAALEPQTTVIHNPVDGIKESSDSTTTTIEDEDTKAARISDLLSTVRRGSGPPDAEGPQPAAPQPCPSPSFLNSLSGAPARISDLLSTVRRGSGPPDAEGPQPAASQPCGPSPSFLNSLSGAPARISDLLSTVRRGSGPPDAEGPQPAAPQPCGPSPSFLNSLSGPSRKQEIIKITEQLIEAVNNGDFEAYAKICDPGLTSFEPEALGNLVEGMDFHRFYFENLLAKNSKPIHTTILNPHVHVIGDDAACIAYIRLTQYVDGQGRPRTGQSEETRVWHRRDGKWQNVHFHCSGAPVAPLQ</sequence>
<dbReference type="InterPro" id="IPR032710">
    <property type="entry name" value="NTF2-like_dom_sf"/>
</dbReference>
<dbReference type="Gene3D" id="6.10.140.620">
    <property type="match status" value="1"/>
</dbReference>
<dbReference type="GO" id="GO:0042803">
    <property type="term" value="F:protein homodimerization activity"/>
    <property type="evidence" value="ECO:0007669"/>
    <property type="project" value="Ensembl"/>
</dbReference>
<evidence type="ECO:0000313" key="13">
    <source>
        <dbReference type="Proteomes" id="UP000002279"/>
    </source>
</evidence>
<dbReference type="GeneTree" id="ENSGT00940000158973"/>
<dbReference type="InterPro" id="IPR008271">
    <property type="entry name" value="Ser/Thr_kinase_AS"/>
</dbReference>
<evidence type="ECO:0000259" key="11">
    <source>
        <dbReference type="PROSITE" id="PS50011"/>
    </source>
</evidence>
<dbReference type="Gene3D" id="3.30.200.20">
    <property type="entry name" value="Phosphorylase Kinase, domain 1"/>
    <property type="match status" value="1"/>
</dbReference>
<keyword evidence="13" id="KW-1185">Reference proteome</keyword>
<dbReference type="FunCoup" id="A0A6I8NJN8">
    <property type="interactions" value="1568"/>
</dbReference>
<dbReference type="Pfam" id="PF08332">
    <property type="entry name" value="CaMKII_AD"/>
    <property type="match status" value="1"/>
</dbReference>
<feature type="region of interest" description="Disordered" evidence="10">
    <location>
        <begin position="671"/>
        <end position="704"/>
    </location>
</feature>
<reference evidence="12 13" key="1">
    <citation type="journal article" date="2008" name="Nature">
        <title>Genome analysis of the platypus reveals unique signatures of evolution.</title>
        <authorList>
            <person name="Warren W.C."/>
            <person name="Hillier L.W."/>
            <person name="Marshall Graves J.A."/>
            <person name="Birney E."/>
            <person name="Ponting C.P."/>
            <person name="Grutzner F."/>
            <person name="Belov K."/>
            <person name="Miller W."/>
            <person name="Clarke L."/>
            <person name="Chinwalla A.T."/>
            <person name="Yang S.P."/>
            <person name="Heger A."/>
            <person name="Locke D.P."/>
            <person name="Miethke P."/>
            <person name="Waters P.D."/>
            <person name="Veyrunes F."/>
            <person name="Fulton L."/>
            <person name="Fulton B."/>
            <person name="Graves T."/>
            <person name="Wallis J."/>
            <person name="Puente X.S."/>
            <person name="Lopez-Otin C."/>
            <person name="Ordonez G.R."/>
            <person name="Eichler E.E."/>
            <person name="Chen L."/>
            <person name="Cheng Z."/>
            <person name="Deakin J.E."/>
            <person name="Alsop A."/>
            <person name="Thompson K."/>
            <person name="Kirby P."/>
            <person name="Papenfuss A.T."/>
            <person name="Wakefield M.J."/>
            <person name="Olender T."/>
            <person name="Lancet D."/>
            <person name="Huttley G.A."/>
            <person name="Smit A.F."/>
            <person name="Pask A."/>
            <person name="Temple-Smith P."/>
            <person name="Batzer M.A."/>
            <person name="Walker J.A."/>
            <person name="Konkel M.K."/>
            <person name="Harris R.S."/>
            <person name="Whittington C.M."/>
            <person name="Wong E.S."/>
            <person name="Gemmell N.J."/>
            <person name="Buschiazzo E."/>
            <person name="Vargas Jentzsch I.M."/>
            <person name="Merkel A."/>
            <person name="Schmitz J."/>
            <person name="Zemann A."/>
            <person name="Churakov G."/>
            <person name="Kriegs J.O."/>
            <person name="Brosius J."/>
            <person name="Murchison E.P."/>
            <person name="Sachidanandam R."/>
            <person name="Smith C."/>
            <person name="Hannon G.J."/>
            <person name="Tsend-Ayush E."/>
            <person name="McMillan D."/>
            <person name="Attenborough R."/>
            <person name="Rens W."/>
            <person name="Ferguson-Smith M."/>
            <person name="Lefevre C.M."/>
            <person name="Sharp J.A."/>
            <person name="Nicholas K.R."/>
            <person name="Ray D.A."/>
            <person name="Kube M."/>
            <person name="Reinhardt R."/>
            <person name="Pringle T.H."/>
            <person name="Taylor J."/>
            <person name="Jones R.C."/>
            <person name="Nixon B."/>
            <person name="Dacheux J.L."/>
            <person name="Niwa H."/>
            <person name="Sekita Y."/>
            <person name="Huang X."/>
            <person name="Stark A."/>
            <person name="Kheradpour P."/>
            <person name="Kellis M."/>
            <person name="Flicek P."/>
            <person name="Chen Y."/>
            <person name="Webber C."/>
            <person name="Hardison R."/>
            <person name="Nelson J."/>
            <person name="Hallsworth-Pepin K."/>
            <person name="Delehaunty K."/>
            <person name="Markovic C."/>
            <person name="Minx P."/>
            <person name="Feng Y."/>
            <person name="Kremitzki C."/>
            <person name="Mitreva M."/>
            <person name="Glasscock J."/>
            <person name="Wylie T."/>
            <person name="Wohldmann P."/>
            <person name="Thiru P."/>
            <person name="Nhan M.N."/>
            <person name="Pohl C.S."/>
            <person name="Smith S.M."/>
            <person name="Hou S."/>
            <person name="Nefedov M."/>
            <person name="de Jong P.J."/>
            <person name="Renfree M.B."/>
            <person name="Mardis E.R."/>
            <person name="Wilson R.K."/>
        </authorList>
    </citation>
    <scope>NUCLEOTIDE SEQUENCE [LARGE SCALE GENOMIC DNA]</scope>
    <source>
        <strain evidence="12 13">Glennie</strain>
    </source>
</reference>
<dbReference type="AlphaFoldDB" id="A0A6I8NJN8"/>
<evidence type="ECO:0000256" key="8">
    <source>
        <dbReference type="ARBA" id="ARBA00047307"/>
    </source>
</evidence>
<organism evidence="12 13">
    <name type="scientific">Ornithorhynchus anatinus</name>
    <name type="common">Duckbill platypus</name>
    <dbReference type="NCBI Taxonomy" id="9258"/>
    <lineage>
        <taxon>Eukaryota</taxon>
        <taxon>Metazoa</taxon>
        <taxon>Chordata</taxon>
        <taxon>Craniata</taxon>
        <taxon>Vertebrata</taxon>
        <taxon>Euteleostomi</taxon>
        <taxon>Mammalia</taxon>
        <taxon>Monotremata</taxon>
        <taxon>Ornithorhynchidae</taxon>
        <taxon>Ornithorhynchus</taxon>
    </lineage>
</organism>
<dbReference type="PANTHER" id="PTHR24347">
    <property type="entry name" value="SERINE/THREONINE-PROTEIN KINASE"/>
    <property type="match status" value="1"/>
</dbReference>
<name>A0A6I8NJN8_ORNAN</name>
<feature type="domain" description="Protein kinase" evidence="11">
    <location>
        <begin position="180"/>
        <end position="438"/>
    </location>
</feature>
<dbReference type="SUPFAM" id="SSF54427">
    <property type="entry name" value="NTF2-like"/>
    <property type="match status" value="1"/>
</dbReference>
<dbReference type="Proteomes" id="UP000002279">
    <property type="component" value="Chromosome 11"/>
</dbReference>
<evidence type="ECO:0000256" key="3">
    <source>
        <dbReference type="ARBA" id="ARBA00022527"/>
    </source>
</evidence>
<dbReference type="InterPro" id="IPR013543">
    <property type="entry name" value="Ca/CaM-dep_prot_kinase-assoc"/>
</dbReference>
<dbReference type="GO" id="GO:0005524">
    <property type="term" value="F:ATP binding"/>
    <property type="evidence" value="ECO:0007669"/>
    <property type="project" value="InterPro"/>
</dbReference>
<comment type="similarity">
    <text evidence="1">Belongs to the protein kinase superfamily. CAMK Ser/Thr protein kinase family. CaMK subfamily.</text>
</comment>
<feature type="region of interest" description="Disordered" evidence="10">
    <location>
        <begin position="627"/>
        <end position="659"/>
    </location>
</feature>
<evidence type="ECO:0000313" key="12">
    <source>
        <dbReference type="Ensembl" id="ENSOANP00000040929.1"/>
    </source>
</evidence>
<dbReference type="Pfam" id="PF00069">
    <property type="entry name" value="Pkinase"/>
    <property type="match status" value="1"/>
</dbReference>
<dbReference type="Gene3D" id="1.10.510.10">
    <property type="entry name" value="Transferase(Phosphotransferase) domain 1"/>
    <property type="match status" value="1"/>
</dbReference>
<keyword evidence="4" id="KW-0597">Phosphoprotein</keyword>
<dbReference type="PROSITE" id="PS50011">
    <property type="entry name" value="PROTEIN_KINASE_DOM"/>
    <property type="match status" value="1"/>
</dbReference>
<dbReference type="InParanoid" id="A0A6I8NJN8"/>
<gene>
    <name evidence="12" type="primary">CAMK2B</name>
</gene>
<keyword evidence="3" id="KW-0723">Serine/threonine-protein kinase</keyword>
<dbReference type="GO" id="GO:0004683">
    <property type="term" value="F:calcium/calmodulin-dependent protein kinase activity"/>
    <property type="evidence" value="ECO:0007669"/>
    <property type="project" value="UniProtKB-EC"/>
</dbReference>
<dbReference type="InterPro" id="IPR011009">
    <property type="entry name" value="Kinase-like_dom_sf"/>
</dbReference>
<evidence type="ECO:0000256" key="2">
    <source>
        <dbReference type="ARBA" id="ARBA00012434"/>
    </source>
</evidence>
<dbReference type="Bgee" id="ENSOANG00000036431">
    <property type="expression patterns" value="Expressed in cerebellum and 4 other cell types or tissues"/>
</dbReference>
<evidence type="ECO:0000256" key="9">
    <source>
        <dbReference type="ARBA" id="ARBA00047430"/>
    </source>
</evidence>
<dbReference type="FunFam" id="3.30.200.20:FF:000239">
    <property type="entry name" value="Calcium/calmodulin-dependent protein kinase type II subunit beta"/>
    <property type="match status" value="1"/>
</dbReference>
<feature type="region of interest" description="Disordered" evidence="10">
    <location>
        <begin position="81"/>
        <end position="138"/>
    </location>
</feature>
<evidence type="ECO:0000256" key="6">
    <source>
        <dbReference type="ARBA" id="ARBA00022777"/>
    </source>
</evidence>
<evidence type="ECO:0000256" key="7">
    <source>
        <dbReference type="ARBA" id="ARBA00022860"/>
    </source>
</evidence>
<dbReference type="FunFam" id="1.10.510.10:FF:000001">
    <property type="entry name" value="Calcium/calmodulin-dependent protein kinase type II subunit delta"/>
    <property type="match status" value="1"/>
</dbReference>
<proteinExistence type="inferred from homology"/>
<evidence type="ECO:0000256" key="4">
    <source>
        <dbReference type="ARBA" id="ARBA00022553"/>
    </source>
</evidence>
<evidence type="ECO:0000256" key="1">
    <source>
        <dbReference type="ARBA" id="ARBA00005354"/>
    </source>
</evidence>
<evidence type="ECO:0000256" key="5">
    <source>
        <dbReference type="ARBA" id="ARBA00022679"/>
    </source>
</evidence>
<feature type="compositionally biased region" description="Polar residues" evidence="10">
    <location>
        <begin position="520"/>
        <end position="535"/>
    </location>
</feature>
<dbReference type="PROSITE" id="PS00108">
    <property type="entry name" value="PROTEIN_KINASE_ST"/>
    <property type="match status" value="1"/>
</dbReference>
<dbReference type="InterPro" id="IPR000719">
    <property type="entry name" value="Prot_kinase_dom"/>
</dbReference>
<dbReference type="FunFam" id="3.10.450.50:FF:000001">
    <property type="entry name" value="calcium/calmodulin-dependent protein kinase type II subunit gamma isoform X1"/>
    <property type="match status" value="1"/>
</dbReference>
<dbReference type="Ensembl" id="ENSOANT00000047033.1">
    <property type="protein sequence ID" value="ENSOANP00000040929.1"/>
    <property type="gene ID" value="ENSOANG00000036431.1"/>
</dbReference>
<protein>
    <recommendedName>
        <fullName evidence="2">calcium/calmodulin-dependent protein kinase</fullName>
        <ecNumber evidence="2">2.7.11.17</ecNumber>
    </recommendedName>
</protein>
<reference evidence="12" key="3">
    <citation type="submission" date="2025-09" db="UniProtKB">
        <authorList>
            <consortium name="Ensembl"/>
        </authorList>
    </citation>
    <scope>IDENTIFICATION</scope>
    <source>
        <strain evidence="12">Glennie</strain>
    </source>
</reference>
<keyword evidence="6" id="KW-0418">Kinase</keyword>
<dbReference type="SMART" id="SM00220">
    <property type="entry name" value="S_TKc"/>
    <property type="match status" value="1"/>
</dbReference>
<comment type="catalytic activity">
    <reaction evidence="8">
        <text>L-threonyl-[protein] + ATP = O-phospho-L-threonyl-[protein] + ADP + H(+)</text>
        <dbReference type="Rhea" id="RHEA:46608"/>
        <dbReference type="Rhea" id="RHEA-COMP:11060"/>
        <dbReference type="Rhea" id="RHEA-COMP:11605"/>
        <dbReference type="ChEBI" id="CHEBI:15378"/>
        <dbReference type="ChEBI" id="CHEBI:30013"/>
        <dbReference type="ChEBI" id="CHEBI:30616"/>
        <dbReference type="ChEBI" id="CHEBI:61977"/>
        <dbReference type="ChEBI" id="CHEBI:456216"/>
        <dbReference type="EC" id="2.7.11.17"/>
    </reaction>
</comment>
<dbReference type="Gene3D" id="3.10.450.50">
    <property type="match status" value="1"/>
</dbReference>
<dbReference type="EC" id="2.7.11.17" evidence="2"/>
<dbReference type="SUPFAM" id="SSF56112">
    <property type="entry name" value="Protein kinase-like (PK-like)"/>
    <property type="match status" value="1"/>
</dbReference>
<dbReference type="CDD" id="cd14086">
    <property type="entry name" value="STKc_CaMKII"/>
    <property type="match status" value="1"/>
</dbReference>
<keyword evidence="5" id="KW-0808">Transferase</keyword>
<dbReference type="GO" id="GO:0005954">
    <property type="term" value="C:calcium- and calmodulin-dependent protein kinase complex"/>
    <property type="evidence" value="ECO:0007669"/>
    <property type="project" value="Ensembl"/>
</dbReference>
<accession>A0A6I8NJN8</accession>
<comment type="catalytic activity">
    <reaction evidence="9">
        <text>L-seryl-[protein] + ATP = O-phospho-L-seryl-[protein] + ADP + H(+)</text>
        <dbReference type="Rhea" id="RHEA:17989"/>
        <dbReference type="Rhea" id="RHEA-COMP:9863"/>
        <dbReference type="Rhea" id="RHEA-COMP:11604"/>
        <dbReference type="ChEBI" id="CHEBI:15378"/>
        <dbReference type="ChEBI" id="CHEBI:29999"/>
        <dbReference type="ChEBI" id="CHEBI:30616"/>
        <dbReference type="ChEBI" id="CHEBI:83421"/>
        <dbReference type="ChEBI" id="CHEBI:456216"/>
        <dbReference type="EC" id="2.7.11.17"/>
    </reaction>
</comment>
<keyword evidence="7" id="KW-0112">Calmodulin-binding</keyword>
<evidence type="ECO:0000256" key="10">
    <source>
        <dbReference type="SAM" id="MobiDB-lite"/>
    </source>
</evidence>